<comment type="catalytic activity">
    <reaction evidence="9">
        <text>D-glyceraldehyde + ATP = D-glyceraldehyde 3-phosphate + ADP + H(+)</text>
        <dbReference type="Rhea" id="RHEA:13941"/>
        <dbReference type="ChEBI" id="CHEBI:15378"/>
        <dbReference type="ChEBI" id="CHEBI:17378"/>
        <dbReference type="ChEBI" id="CHEBI:30616"/>
        <dbReference type="ChEBI" id="CHEBI:59776"/>
        <dbReference type="ChEBI" id="CHEBI:456216"/>
        <dbReference type="EC" id="2.7.1.28"/>
    </reaction>
</comment>
<dbReference type="Gene3D" id="3.40.50.10440">
    <property type="entry name" value="Dihydroxyacetone kinase, domain 1"/>
    <property type="match status" value="1"/>
</dbReference>
<evidence type="ECO:0000256" key="9">
    <source>
        <dbReference type="ARBA" id="ARBA00047974"/>
    </source>
</evidence>
<dbReference type="PANTHER" id="PTHR28629">
    <property type="entry name" value="TRIOKINASE/FMN CYCLASE"/>
    <property type="match status" value="1"/>
</dbReference>
<dbReference type="RefSeq" id="XP_007832589.1">
    <property type="nucleotide sequence ID" value="XM_007834398.1"/>
</dbReference>
<evidence type="ECO:0000256" key="5">
    <source>
        <dbReference type="ARBA" id="ARBA00022741"/>
    </source>
</evidence>
<evidence type="ECO:0000313" key="15">
    <source>
        <dbReference type="EMBL" id="ETS83941.1"/>
    </source>
</evidence>
<dbReference type="InParanoid" id="W3XFE8"/>
<dbReference type="SMART" id="SM01120">
    <property type="entry name" value="Dak2"/>
    <property type="match status" value="1"/>
</dbReference>
<dbReference type="SUPFAM" id="SSF101473">
    <property type="entry name" value="DhaL-like"/>
    <property type="match status" value="1"/>
</dbReference>
<dbReference type="Proteomes" id="UP000030651">
    <property type="component" value="Unassembled WGS sequence"/>
</dbReference>
<evidence type="ECO:0000256" key="6">
    <source>
        <dbReference type="ARBA" id="ARBA00022777"/>
    </source>
</evidence>
<evidence type="ECO:0000256" key="1">
    <source>
        <dbReference type="ARBA" id="ARBA00003264"/>
    </source>
</evidence>
<feature type="domain" description="DhaL" evidence="13">
    <location>
        <begin position="382"/>
        <end position="580"/>
    </location>
</feature>
<dbReference type="HOGENOM" id="CLU_017054_6_0_1"/>
<evidence type="ECO:0000256" key="11">
    <source>
        <dbReference type="PIRSR" id="PIRSR612734-1"/>
    </source>
</evidence>
<comment type="catalytic activity">
    <reaction evidence="10">
        <text>dihydroxyacetone + ATP = dihydroxyacetone phosphate + ADP + H(+)</text>
        <dbReference type="Rhea" id="RHEA:15773"/>
        <dbReference type="ChEBI" id="CHEBI:15378"/>
        <dbReference type="ChEBI" id="CHEBI:16016"/>
        <dbReference type="ChEBI" id="CHEBI:30616"/>
        <dbReference type="ChEBI" id="CHEBI:57642"/>
        <dbReference type="ChEBI" id="CHEBI:456216"/>
        <dbReference type="EC" id="2.7.1.29"/>
    </reaction>
</comment>
<dbReference type="FunFam" id="3.30.1180.20:FF:000001">
    <property type="entry name" value="Dihydroxyacetone kinase 1"/>
    <property type="match status" value="1"/>
</dbReference>
<reference evidence="16" key="1">
    <citation type="journal article" date="2015" name="BMC Genomics">
        <title>Genomic and transcriptomic analysis of the endophytic fungus Pestalotiopsis fici reveals its lifestyle and high potential for synthesis of natural products.</title>
        <authorList>
            <person name="Wang X."/>
            <person name="Zhang X."/>
            <person name="Liu L."/>
            <person name="Xiang M."/>
            <person name="Wang W."/>
            <person name="Sun X."/>
            <person name="Che Y."/>
            <person name="Guo L."/>
            <person name="Liu G."/>
            <person name="Guo L."/>
            <person name="Wang C."/>
            <person name="Yin W.B."/>
            <person name="Stadler M."/>
            <person name="Zhang X."/>
            <person name="Liu X."/>
        </authorList>
    </citation>
    <scope>NUCLEOTIDE SEQUENCE [LARGE SCALE GENOMIC DNA]</scope>
    <source>
        <strain evidence="16">W106-1 / CGMCC3.15140</strain>
    </source>
</reference>
<feature type="binding site" evidence="12">
    <location>
        <begin position="57"/>
        <end position="60"/>
    </location>
    <ligand>
        <name>substrate</name>
    </ligand>
</feature>
<feature type="active site" description="Tele-hemiaminal-histidine intermediate" evidence="11">
    <location>
        <position position="223"/>
    </location>
</feature>
<dbReference type="EMBL" id="KI912111">
    <property type="protein sequence ID" value="ETS83941.1"/>
    <property type="molecule type" value="Genomic_DNA"/>
</dbReference>
<dbReference type="Gene3D" id="1.25.40.340">
    <property type="match status" value="1"/>
</dbReference>
<keyword evidence="5" id="KW-0547">Nucleotide-binding</keyword>
<evidence type="ECO:0000256" key="3">
    <source>
        <dbReference type="ARBA" id="ARBA00008757"/>
    </source>
</evidence>
<dbReference type="InterPro" id="IPR012734">
    <property type="entry name" value="DhaK_ATP"/>
</dbReference>
<feature type="domain" description="DhaK" evidence="14">
    <location>
        <begin position="11"/>
        <end position="341"/>
    </location>
</feature>
<dbReference type="Pfam" id="PF02733">
    <property type="entry name" value="Dak1"/>
    <property type="match status" value="1"/>
</dbReference>
<dbReference type="InterPro" id="IPR004006">
    <property type="entry name" value="DhaK_dom"/>
</dbReference>
<organism evidence="15 16">
    <name type="scientific">Pestalotiopsis fici (strain W106-1 / CGMCC3.15140)</name>
    <dbReference type="NCBI Taxonomy" id="1229662"/>
    <lineage>
        <taxon>Eukaryota</taxon>
        <taxon>Fungi</taxon>
        <taxon>Dikarya</taxon>
        <taxon>Ascomycota</taxon>
        <taxon>Pezizomycotina</taxon>
        <taxon>Sordariomycetes</taxon>
        <taxon>Xylariomycetidae</taxon>
        <taxon>Amphisphaeriales</taxon>
        <taxon>Sporocadaceae</taxon>
        <taxon>Pestalotiopsis</taxon>
    </lineage>
</organism>
<dbReference type="PROSITE" id="PS51481">
    <property type="entry name" value="DHAK"/>
    <property type="match status" value="1"/>
</dbReference>
<dbReference type="GO" id="GO:0019588">
    <property type="term" value="P:anaerobic glycerol catabolic process"/>
    <property type="evidence" value="ECO:0007669"/>
    <property type="project" value="UniProtKB-UniPathway"/>
</dbReference>
<dbReference type="GO" id="GO:0050354">
    <property type="term" value="F:triokinase activity"/>
    <property type="evidence" value="ECO:0007669"/>
    <property type="project" value="UniProtKB-EC"/>
</dbReference>
<sequence>MSRKHFIDGEDAKDLVQDALRGLTVQHPELVLDVANKTVYNSRHDSNECVSVVSGGGAGHEPAHAMLVGNGMLAAAVSGNIFASPGVPQIFQCIQRIHGTAGTIVVLKNYTGDVFHFSLAIEKLRANFGARVEIVVVGDDVAVGRRKGGKVGRRGLAGTVLMHKILGSMAVSRESIEKCMAMAAQVNKGLATMAVSLDHVRIPGQPLSETELQDEIELGMGIHNEPGSMRLRPQPEIKQVVEIVLSRLLDTNDEDRGFVDFSGAEDVVLMINNLGSLSVLELSAITWKIHEHLGRRGIKPSRTYSGTFMTSLNGPGFSVTLLRANAEMLRHLDTATDAPGWPVSVIASRTADPERSISLSSLPLSTGIRNESNKIGPKVDYDLFRQCVMSACQAGIAAVPNITRYDTIVGDGDCGITLQRGCESVLGLLKRDQEGKGETALTHILRIARAVEENMDGTSGAIYGLFVNGLAASIRTMESEKRMGHEQWVRAAHGALFAVQKVTPARSGDRTLMDALEPFIAALTKNGVDAALQAAAQGAESTKGMRPAFGRAVYVNEEGWDQVPDPGAVGIVALVEGLLKNLQ</sequence>
<evidence type="ECO:0000256" key="10">
    <source>
        <dbReference type="ARBA" id="ARBA00048898"/>
    </source>
</evidence>
<protein>
    <recommendedName>
        <fullName evidence="17">Dihydroxyacetone kinase</fullName>
    </recommendedName>
</protein>
<dbReference type="KEGG" id="pfy:PFICI_05817"/>
<dbReference type="NCBIfam" id="TIGR02361">
    <property type="entry name" value="dak_ATP"/>
    <property type="match status" value="1"/>
</dbReference>
<proteinExistence type="inferred from homology"/>
<evidence type="ECO:0000256" key="7">
    <source>
        <dbReference type="ARBA" id="ARBA00022798"/>
    </source>
</evidence>
<evidence type="ECO:0000259" key="14">
    <source>
        <dbReference type="PROSITE" id="PS51481"/>
    </source>
</evidence>
<evidence type="ECO:0000256" key="4">
    <source>
        <dbReference type="ARBA" id="ARBA00022679"/>
    </source>
</evidence>
<dbReference type="InterPro" id="IPR050861">
    <property type="entry name" value="Dihydroxyacetone_Kinase"/>
</dbReference>
<dbReference type="GO" id="GO:0004371">
    <property type="term" value="F:glycerone kinase activity"/>
    <property type="evidence" value="ECO:0007669"/>
    <property type="project" value="UniProtKB-EC"/>
</dbReference>
<accession>W3XFE8</accession>
<comment type="function">
    <text evidence="1">Catalyzes both the phosphorylation of dihydroxyacetone and of glyceraldehyde.</text>
</comment>
<dbReference type="GO" id="GO:0005524">
    <property type="term" value="F:ATP binding"/>
    <property type="evidence" value="ECO:0007669"/>
    <property type="project" value="UniProtKB-KW"/>
</dbReference>
<dbReference type="FunCoup" id="W3XFE8">
    <property type="interactions" value="413"/>
</dbReference>
<keyword evidence="16" id="KW-1185">Reference proteome</keyword>
<dbReference type="InterPro" id="IPR004007">
    <property type="entry name" value="DhaL_dom"/>
</dbReference>
<dbReference type="OrthoDB" id="1724672at2759"/>
<keyword evidence="7" id="KW-0319">Glycerol metabolism</keyword>
<dbReference type="PROSITE" id="PS51480">
    <property type="entry name" value="DHAL"/>
    <property type="match status" value="1"/>
</dbReference>
<dbReference type="UniPathway" id="UPA00617">
    <property type="reaction ID" value="UER00669"/>
</dbReference>
<dbReference type="PANTHER" id="PTHR28629:SF14">
    <property type="entry name" value="DIHYDROXYACETONE KINASE 1"/>
    <property type="match status" value="1"/>
</dbReference>
<comment type="similarity">
    <text evidence="3">Belongs to the dihydroxyacetone kinase (DAK) family.</text>
</comment>
<evidence type="ECO:0000256" key="8">
    <source>
        <dbReference type="ARBA" id="ARBA00022840"/>
    </source>
</evidence>
<dbReference type="FunFam" id="1.25.40.340:FF:000001">
    <property type="entry name" value="Dihydroxyacetone kinase 1"/>
    <property type="match status" value="1"/>
</dbReference>
<evidence type="ECO:0000256" key="2">
    <source>
        <dbReference type="ARBA" id="ARBA00004778"/>
    </source>
</evidence>
<feature type="binding site" evidence="12">
    <location>
        <position position="113"/>
    </location>
    <ligand>
        <name>substrate</name>
    </ligand>
</feature>
<dbReference type="GO" id="GO:0005829">
    <property type="term" value="C:cytosol"/>
    <property type="evidence" value="ECO:0007669"/>
    <property type="project" value="TreeGrafter"/>
</dbReference>
<dbReference type="InterPro" id="IPR036117">
    <property type="entry name" value="DhaL_dom_sf"/>
</dbReference>
<dbReference type="eggNOG" id="KOG2426">
    <property type="taxonomic scope" value="Eukaryota"/>
</dbReference>
<keyword evidence="8" id="KW-0067">ATP-binding</keyword>
<name>W3XFE8_PESFW</name>
<dbReference type="FunFam" id="3.40.50.10440:FF:000001">
    <property type="entry name" value="Dihydroxyacetone kinase, DhaK subunit"/>
    <property type="match status" value="1"/>
</dbReference>
<dbReference type="SUPFAM" id="SSF82549">
    <property type="entry name" value="DAK1/DegV-like"/>
    <property type="match status" value="1"/>
</dbReference>
<keyword evidence="4" id="KW-0808">Transferase</keyword>
<evidence type="ECO:0000313" key="16">
    <source>
        <dbReference type="Proteomes" id="UP000030651"/>
    </source>
</evidence>
<dbReference type="AlphaFoldDB" id="W3XFE8"/>
<dbReference type="STRING" id="1229662.W3XFE8"/>
<comment type="pathway">
    <text evidence="2">Polyol metabolism; glycerol fermentation; glycerone phosphate from glycerol (oxidative route): step 2/2.</text>
</comment>
<evidence type="ECO:0000256" key="12">
    <source>
        <dbReference type="PIRSR" id="PIRSR612734-2"/>
    </source>
</evidence>
<dbReference type="Gene3D" id="3.30.1180.20">
    <property type="entry name" value="Dihydroxyacetone kinase, domain 2"/>
    <property type="match status" value="1"/>
</dbReference>
<evidence type="ECO:0000259" key="13">
    <source>
        <dbReference type="PROSITE" id="PS51480"/>
    </source>
</evidence>
<evidence type="ECO:0008006" key="17">
    <source>
        <dbReference type="Google" id="ProtNLM"/>
    </source>
</evidence>
<feature type="binding site" evidence="12">
    <location>
        <position position="108"/>
    </location>
    <ligand>
        <name>substrate</name>
    </ligand>
</feature>
<keyword evidence="6" id="KW-0418">Kinase</keyword>
<gene>
    <name evidence="15" type="ORF">PFICI_05817</name>
</gene>
<dbReference type="GeneID" id="19270830"/>
<dbReference type="Pfam" id="PF02734">
    <property type="entry name" value="Dak2"/>
    <property type="match status" value="1"/>
</dbReference>